<keyword evidence="1" id="KW-1133">Transmembrane helix</keyword>
<feature type="transmembrane region" description="Helical" evidence="1">
    <location>
        <begin position="195"/>
        <end position="218"/>
    </location>
</feature>
<sequence length="226" mass="24236">MAPLTKGQCGQELGETLLNLSRAWEQADTSSSSTLVSKLPSLEGSLTDNAKTGKNSCRYSLVFTFPFLVFLLKPIFILLTELAFGKRLVSAGRRFQSMGSMVKIAKAMTMTGKLLCASSVSAETNVQPKEETRMLKFGELQVALTSDKANIGAAIGFVFGILSWQLSQGVQSIPESSLQYANDNALLLAKSLRGALLAICYSSTALSALATVGLILLARELKSEEK</sequence>
<dbReference type="AlphaFoldDB" id="A0A438JQJ3"/>
<dbReference type="Proteomes" id="UP000288805">
    <property type="component" value="Unassembled WGS sequence"/>
</dbReference>
<dbReference type="EMBL" id="QGNW01000031">
    <property type="protein sequence ID" value="RVX11212.1"/>
    <property type="molecule type" value="Genomic_DNA"/>
</dbReference>
<dbReference type="PANTHER" id="PTHR36802">
    <property type="entry name" value="OS02G0815400 PROTEIN"/>
    <property type="match status" value="1"/>
</dbReference>
<name>A0A438JQJ3_VITVI</name>
<keyword evidence="1" id="KW-0812">Transmembrane</keyword>
<accession>A0A438JQJ3</accession>
<dbReference type="PANTHER" id="PTHR36802:SF1">
    <property type="entry name" value="OS02G0815400 PROTEIN"/>
    <property type="match status" value="1"/>
</dbReference>
<reference evidence="2 3" key="1">
    <citation type="journal article" date="2018" name="PLoS Genet.">
        <title>Population sequencing reveals clonal diversity and ancestral inbreeding in the grapevine cultivar Chardonnay.</title>
        <authorList>
            <person name="Roach M.J."/>
            <person name="Johnson D.L."/>
            <person name="Bohlmann J."/>
            <person name="van Vuuren H.J."/>
            <person name="Jones S.J."/>
            <person name="Pretorius I.S."/>
            <person name="Schmidt S.A."/>
            <person name="Borneman A.R."/>
        </authorList>
    </citation>
    <scope>NUCLEOTIDE SEQUENCE [LARGE SCALE GENOMIC DNA]</scope>
    <source>
        <strain evidence="3">cv. Chardonnay</strain>
        <tissue evidence="2">Leaf</tissue>
    </source>
</reference>
<feature type="transmembrane region" description="Helical" evidence="1">
    <location>
        <begin position="61"/>
        <end position="84"/>
    </location>
</feature>
<evidence type="ECO:0000256" key="1">
    <source>
        <dbReference type="SAM" id="Phobius"/>
    </source>
</evidence>
<comment type="caution">
    <text evidence="2">The sequence shown here is derived from an EMBL/GenBank/DDBJ whole genome shotgun (WGS) entry which is preliminary data.</text>
</comment>
<gene>
    <name evidence="2" type="ORF">CK203_019668</name>
</gene>
<keyword evidence="1" id="KW-0472">Membrane</keyword>
<evidence type="ECO:0000313" key="2">
    <source>
        <dbReference type="EMBL" id="RVX11212.1"/>
    </source>
</evidence>
<organism evidence="2 3">
    <name type="scientific">Vitis vinifera</name>
    <name type="common">Grape</name>
    <dbReference type="NCBI Taxonomy" id="29760"/>
    <lineage>
        <taxon>Eukaryota</taxon>
        <taxon>Viridiplantae</taxon>
        <taxon>Streptophyta</taxon>
        <taxon>Embryophyta</taxon>
        <taxon>Tracheophyta</taxon>
        <taxon>Spermatophyta</taxon>
        <taxon>Magnoliopsida</taxon>
        <taxon>eudicotyledons</taxon>
        <taxon>Gunneridae</taxon>
        <taxon>Pentapetalae</taxon>
        <taxon>rosids</taxon>
        <taxon>Vitales</taxon>
        <taxon>Vitaceae</taxon>
        <taxon>Viteae</taxon>
        <taxon>Vitis</taxon>
    </lineage>
</organism>
<proteinExistence type="predicted"/>
<protein>
    <submittedName>
        <fullName evidence="2">Uncharacterized protein</fullName>
    </submittedName>
</protein>
<evidence type="ECO:0000313" key="3">
    <source>
        <dbReference type="Proteomes" id="UP000288805"/>
    </source>
</evidence>